<dbReference type="InterPro" id="IPR039425">
    <property type="entry name" value="RNA_pol_sigma-70-like"/>
</dbReference>
<accession>A0A937FZK0</accession>
<evidence type="ECO:0000313" key="8">
    <source>
        <dbReference type="Proteomes" id="UP000614216"/>
    </source>
</evidence>
<dbReference type="Pfam" id="PF04542">
    <property type="entry name" value="Sigma70_r2"/>
    <property type="match status" value="1"/>
</dbReference>
<comment type="caution">
    <text evidence="7">The sequence shown here is derived from an EMBL/GenBank/DDBJ whole genome shotgun (WGS) entry which is preliminary data.</text>
</comment>
<dbReference type="RefSeq" id="WP_202857287.1">
    <property type="nucleotide sequence ID" value="NZ_JAEUGD010000053.1"/>
</dbReference>
<evidence type="ECO:0000256" key="1">
    <source>
        <dbReference type="ARBA" id="ARBA00010641"/>
    </source>
</evidence>
<organism evidence="7 8">
    <name type="scientific">Fulvivirga marina</name>
    <dbReference type="NCBI Taxonomy" id="2494733"/>
    <lineage>
        <taxon>Bacteria</taxon>
        <taxon>Pseudomonadati</taxon>
        <taxon>Bacteroidota</taxon>
        <taxon>Cytophagia</taxon>
        <taxon>Cytophagales</taxon>
        <taxon>Fulvivirgaceae</taxon>
        <taxon>Fulvivirga</taxon>
    </lineage>
</organism>
<evidence type="ECO:0000313" key="7">
    <source>
        <dbReference type="EMBL" id="MBL6447747.1"/>
    </source>
</evidence>
<sequence length="186" mass="21712">MEENKSFYELIKQCSRGIQSAQDKLYMEFYSYAMSIGLRYSRDREEAIEIVNDAFFKVFTNLDKYTPGLSFKGWLRRIVINASIDYYRRNEKHYHGVDISYANLEHTSEDVLDDISEREIIELIQELPPSYRMVFNLHVIEGYKHEEIAKKLNISVGTSKSNLSVARTKLQLAISKMRGIKGQKHG</sequence>
<gene>
    <name evidence="7" type="ORF">JMN32_15620</name>
</gene>
<dbReference type="PANTHER" id="PTHR43133">
    <property type="entry name" value="RNA POLYMERASE ECF-TYPE SIGMA FACTO"/>
    <property type="match status" value="1"/>
</dbReference>
<dbReference type="Proteomes" id="UP000614216">
    <property type="component" value="Unassembled WGS sequence"/>
</dbReference>
<keyword evidence="3" id="KW-0731">Sigma factor</keyword>
<evidence type="ECO:0000259" key="6">
    <source>
        <dbReference type="Pfam" id="PF08281"/>
    </source>
</evidence>
<keyword evidence="8" id="KW-1185">Reference proteome</keyword>
<keyword evidence="2" id="KW-0805">Transcription regulation</keyword>
<protein>
    <submittedName>
        <fullName evidence="7">Sigma-70 family RNA polymerase sigma factor</fullName>
    </submittedName>
</protein>
<evidence type="ECO:0000256" key="3">
    <source>
        <dbReference type="ARBA" id="ARBA00023082"/>
    </source>
</evidence>
<dbReference type="InterPro" id="IPR013249">
    <property type="entry name" value="RNA_pol_sigma70_r4_t2"/>
</dbReference>
<dbReference type="Pfam" id="PF08281">
    <property type="entry name" value="Sigma70_r4_2"/>
    <property type="match status" value="1"/>
</dbReference>
<dbReference type="InterPro" id="IPR036388">
    <property type="entry name" value="WH-like_DNA-bd_sf"/>
</dbReference>
<feature type="domain" description="RNA polymerase sigma factor 70 region 4 type 2" evidence="6">
    <location>
        <begin position="118"/>
        <end position="170"/>
    </location>
</feature>
<dbReference type="InterPro" id="IPR013324">
    <property type="entry name" value="RNA_pol_sigma_r3/r4-like"/>
</dbReference>
<dbReference type="PANTHER" id="PTHR43133:SF46">
    <property type="entry name" value="RNA POLYMERASE SIGMA-70 FACTOR ECF SUBFAMILY"/>
    <property type="match status" value="1"/>
</dbReference>
<evidence type="ECO:0000259" key="5">
    <source>
        <dbReference type="Pfam" id="PF04542"/>
    </source>
</evidence>
<dbReference type="InterPro" id="IPR013325">
    <property type="entry name" value="RNA_pol_sigma_r2"/>
</dbReference>
<dbReference type="Gene3D" id="1.10.1740.10">
    <property type="match status" value="1"/>
</dbReference>
<name>A0A937FZK0_9BACT</name>
<dbReference type="Gene3D" id="1.10.10.10">
    <property type="entry name" value="Winged helix-like DNA-binding domain superfamily/Winged helix DNA-binding domain"/>
    <property type="match status" value="1"/>
</dbReference>
<evidence type="ECO:0000256" key="2">
    <source>
        <dbReference type="ARBA" id="ARBA00023015"/>
    </source>
</evidence>
<proteinExistence type="inferred from homology"/>
<evidence type="ECO:0000256" key="4">
    <source>
        <dbReference type="ARBA" id="ARBA00023163"/>
    </source>
</evidence>
<reference evidence="7" key="1">
    <citation type="submission" date="2021-01" db="EMBL/GenBank/DDBJ databases">
        <title>Fulvivirga kasyanovii gen. nov., sp nov., a novel member of the phylum Bacteroidetes isolated from seawater in a mussel farm.</title>
        <authorList>
            <person name="Zhao L.-H."/>
            <person name="Wang Z.-J."/>
        </authorList>
    </citation>
    <scope>NUCLEOTIDE SEQUENCE</scope>
    <source>
        <strain evidence="7">29W222</strain>
    </source>
</reference>
<dbReference type="GO" id="GO:0006352">
    <property type="term" value="P:DNA-templated transcription initiation"/>
    <property type="evidence" value="ECO:0007669"/>
    <property type="project" value="InterPro"/>
</dbReference>
<dbReference type="SUPFAM" id="SSF88659">
    <property type="entry name" value="Sigma3 and sigma4 domains of RNA polymerase sigma factors"/>
    <property type="match status" value="1"/>
</dbReference>
<keyword evidence="4" id="KW-0804">Transcription</keyword>
<dbReference type="EMBL" id="JAEUGD010000053">
    <property type="protein sequence ID" value="MBL6447747.1"/>
    <property type="molecule type" value="Genomic_DNA"/>
</dbReference>
<dbReference type="GO" id="GO:0016987">
    <property type="term" value="F:sigma factor activity"/>
    <property type="evidence" value="ECO:0007669"/>
    <property type="project" value="UniProtKB-KW"/>
</dbReference>
<dbReference type="GO" id="GO:0003677">
    <property type="term" value="F:DNA binding"/>
    <property type="evidence" value="ECO:0007669"/>
    <property type="project" value="InterPro"/>
</dbReference>
<feature type="domain" description="RNA polymerase sigma-70 region 2" evidence="5">
    <location>
        <begin position="25"/>
        <end position="91"/>
    </location>
</feature>
<dbReference type="InterPro" id="IPR014284">
    <property type="entry name" value="RNA_pol_sigma-70_dom"/>
</dbReference>
<dbReference type="AlphaFoldDB" id="A0A937FZK0"/>
<dbReference type="NCBIfam" id="TIGR02937">
    <property type="entry name" value="sigma70-ECF"/>
    <property type="match status" value="1"/>
</dbReference>
<dbReference type="CDD" id="cd06171">
    <property type="entry name" value="Sigma70_r4"/>
    <property type="match status" value="1"/>
</dbReference>
<comment type="similarity">
    <text evidence="1">Belongs to the sigma-70 factor family. ECF subfamily.</text>
</comment>
<dbReference type="InterPro" id="IPR007627">
    <property type="entry name" value="RNA_pol_sigma70_r2"/>
</dbReference>
<dbReference type="SUPFAM" id="SSF88946">
    <property type="entry name" value="Sigma2 domain of RNA polymerase sigma factors"/>
    <property type="match status" value="1"/>
</dbReference>